<feature type="coiled-coil region" evidence="2">
    <location>
        <begin position="266"/>
        <end position="318"/>
    </location>
</feature>
<feature type="region of interest" description="Disordered" evidence="3">
    <location>
        <begin position="1"/>
        <end position="38"/>
    </location>
</feature>
<dbReference type="Proteomes" id="UP000634136">
    <property type="component" value="Unassembled WGS sequence"/>
</dbReference>
<dbReference type="AlphaFoldDB" id="A0A834XGN5"/>
<evidence type="ECO:0000256" key="3">
    <source>
        <dbReference type="SAM" id="MobiDB-lite"/>
    </source>
</evidence>
<comment type="similarity">
    <text evidence="1">Belongs to the remorin family.</text>
</comment>
<name>A0A834XGN5_9FABA</name>
<evidence type="ECO:0000313" key="5">
    <source>
        <dbReference type="EMBL" id="KAF7844914.1"/>
    </source>
</evidence>
<accession>A0A834XGN5</accession>
<feature type="domain" description="Remorin C-terminal" evidence="4">
    <location>
        <begin position="234"/>
        <end position="325"/>
    </location>
</feature>
<sequence length="340" mass="39171">MCREKSARNHPLHNSHIQDYRSHRTMNHTESSPSSSSLPRHYFCSAITAKTRIQQFRDAACVAQFALLPESPSPICSHGGSEVFYSEIASEFPSSSINQSFGTCCNIEIENEDEDNNCSSSSFCDIDEWLENANKFCKPCKNFQTKYYYNRSCDDEEEEEDDKLSMSSMCKTFLEHGVYSMTLPSSVKEDSNFTVYEGQSRLASKSKSGCTERRLVMSRPKPYNAFLNEVEMQKLEAERDSWKRAKHVQLMDRMRIKEAAIDDWELEQTRIAMEKMKKLKNKLEIKQLKLSAMTQKTISLLKQKAEKKKKNLRRKTIEKITAASNLSESHTCSCRGFRSL</sequence>
<dbReference type="InterPro" id="IPR005516">
    <property type="entry name" value="Remorin_C"/>
</dbReference>
<comment type="caution">
    <text evidence="5">The sequence shown here is derived from an EMBL/GenBank/DDBJ whole genome shotgun (WGS) entry which is preliminary data.</text>
</comment>
<organism evidence="5 6">
    <name type="scientific">Senna tora</name>
    <dbReference type="NCBI Taxonomy" id="362788"/>
    <lineage>
        <taxon>Eukaryota</taxon>
        <taxon>Viridiplantae</taxon>
        <taxon>Streptophyta</taxon>
        <taxon>Embryophyta</taxon>
        <taxon>Tracheophyta</taxon>
        <taxon>Spermatophyta</taxon>
        <taxon>Magnoliopsida</taxon>
        <taxon>eudicotyledons</taxon>
        <taxon>Gunneridae</taxon>
        <taxon>Pentapetalae</taxon>
        <taxon>rosids</taxon>
        <taxon>fabids</taxon>
        <taxon>Fabales</taxon>
        <taxon>Fabaceae</taxon>
        <taxon>Caesalpinioideae</taxon>
        <taxon>Cassia clade</taxon>
        <taxon>Senna</taxon>
    </lineage>
</organism>
<dbReference type="Pfam" id="PF03763">
    <property type="entry name" value="Remorin_C"/>
    <property type="match status" value="1"/>
</dbReference>
<evidence type="ECO:0000256" key="2">
    <source>
        <dbReference type="SAM" id="Coils"/>
    </source>
</evidence>
<reference evidence="5" key="1">
    <citation type="submission" date="2020-09" db="EMBL/GenBank/DDBJ databases">
        <title>Genome-Enabled Discovery of Anthraquinone Biosynthesis in Senna tora.</title>
        <authorList>
            <person name="Kang S.-H."/>
            <person name="Pandey R.P."/>
            <person name="Lee C.-M."/>
            <person name="Sim J.-S."/>
            <person name="Jeong J.-T."/>
            <person name="Choi B.-S."/>
            <person name="Jung M."/>
            <person name="Ginzburg D."/>
            <person name="Zhao K."/>
            <person name="Won S.Y."/>
            <person name="Oh T.-J."/>
            <person name="Yu Y."/>
            <person name="Kim N.-H."/>
            <person name="Lee O.R."/>
            <person name="Lee T.-H."/>
            <person name="Bashyal P."/>
            <person name="Kim T.-S."/>
            <person name="Lee W.-H."/>
            <person name="Kawkins C."/>
            <person name="Kim C.-K."/>
            <person name="Kim J.S."/>
            <person name="Ahn B.O."/>
            <person name="Rhee S.Y."/>
            <person name="Sohng J.K."/>
        </authorList>
    </citation>
    <scope>NUCLEOTIDE SEQUENCE</scope>
    <source>
        <tissue evidence="5">Leaf</tissue>
    </source>
</reference>
<proteinExistence type="inferred from homology"/>
<gene>
    <name evidence="5" type="ORF">G2W53_001819</name>
</gene>
<evidence type="ECO:0000259" key="4">
    <source>
        <dbReference type="Pfam" id="PF03763"/>
    </source>
</evidence>
<keyword evidence="2" id="KW-0175">Coiled coil</keyword>
<protein>
    <submittedName>
        <fullName evidence="5">Carboxy-terminal region remorin</fullName>
    </submittedName>
</protein>
<keyword evidence="6" id="KW-1185">Reference proteome</keyword>
<evidence type="ECO:0000313" key="6">
    <source>
        <dbReference type="Proteomes" id="UP000634136"/>
    </source>
</evidence>
<dbReference type="OrthoDB" id="1407062at2759"/>
<dbReference type="EMBL" id="JAAIUW010000001">
    <property type="protein sequence ID" value="KAF7844914.1"/>
    <property type="molecule type" value="Genomic_DNA"/>
</dbReference>
<evidence type="ECO:0000256" key="1">
    <source>
        <dbReference type="ARBA" id="ARBA00005711"/>
    </source>
</evidence>